<dbReference type="GO" id="GO:0046872">
    <property type="term" value="F:metal ion binding"/>
    <property type="evidence" value="ECO:0007669"/>
    <property type="project" value="UniProtKB-KW"/>
</dbReference>
<dbReference type="InterPro" id="IPR050951">
    <property type="entry name" value="Retrovirus_Pol_polyprotein"/>
</dbReference>
<dbReference type="PANTHER" id="PTHR37984:SF5">
    <property type="entry name" value="PROTEIN NYNRIN-LIKE"/>
    <property type="match status" value="1"/>
</dbReference>
<keyword evidence="3" id="KW-0064">Aspartyl protease</keyword>
<dbReference type="Pfam" id="PF24626">
    <property type="entry name" value="SH3_Tf2-1"/>
    <property type="match status" value="1"/>
</dbReference>
<evidence type="ECO:0000256" key="7">
    <source>
        <dbReference type="ARBA" id="ARBA00022918"/>
    </source>
</evidence>
<dbReference type="SUPFAM" id="SSF56672">
    <property type="entry name" value="DNA/RNA polymerases"/>
    <property type="match status" value="1"/>
</dbReference>
<dbReference type="Gene3D" id="1.10.340.70">
    <property type="match status" value="1"/>
</dbReference>
<keyword evidence="5" id="KW-0460">Magnesium</keyword>
<evidence type="ECO:0000256" key="8">
    <source>
        <dbReference type="ARBA" id="ARBA00022932"/>
    </source>
</evidence>
<protein>
    <submittedName>
        <fullName evidence="12">Putative reverse transcriptase domain-containing protein</fullName>
    </submittedName>
</protein>
<dbReference type="Gene3D" id="3.10.10.10">
    <property type="entry name" value="HIV Type 1 Reverse Transcriptase, subunit A, domain 1"/>
    <property type="match status" value="1"/>
</dbReference>
<reference evidence="12" key="1">
    <citation type="journal article" date="2019" name="Sci. Rep.">
        <title>Draft genome of Tanacetum cinerariifolium, the natural source of mosquito coil.</title>
        <authorList>
            <person name="Yamashiro T."/>
            <person name="Shiraishi A."/>
            <person name="Satake H."/>
            <person name="Nakayama K."/>
        </authorList>
    </citation>
    <scope>NUCLEOTIDE SEQUENCE</scope>
</reference>
<dbReference type="GO" id="GO:0006310">
    <property type="term" value="P:DNA recombination"/>
    <property type="evidence" value="ECO:0007669"/>
    <property type="project" value="UniProtKB-KW"/>
</dbReference>
<keyword evidence="7 12" id="KW-0695">RNA-directed DNA polymerase</keyword>
<dbReference type="PROSITE" id="PS50994">
    <property type="entry name" value="INTEGRASE"/>
    <property type="match status" value="1"/>
</dbReference>
<sequence length="668" mass="76873">LELADRTISKPTGVAENVFVKVVSTPYFEPIVSNSSQNLTPFDESDFLLFEEADVFLSVNDEPISPEFDATYYNLEGDILILEALLNDDPEPPLPNQKHYFLEAHNDLKVIEPKNYKSSDDEPPEVELKELPPHLEYAFLEENKKWPVIISKDLSVNEKSAPIEVQSQRRVNPKIHDVIKKEVEKLLDAALIYPISDSPWVSPVHCVPKKGVIDTKGAENYAADHLSCLKNPYENVFDPKEINETFPLESLNKVAHQDPSTPWFADFANYHAGKFIIKGVWLARKLLTFSNLVIVDPPGDTMEQTTQPRRSWLPCYGDLRSVIMHESHKSKYSIHPGYKKMYQDMKKLYWWPNMKAEIATYVSKCLTCAKVKAEHQRPSGLLVQPAIPVWKWYNIIMDFITKLPKSSQGFDTIWVIVDRLTKSAHFLPIRENDPMDKLTRLYLDRIVTRHGTLVLIICDRGGRFTSNFWKTFQKALSTNLDISTAYHPEIDGQSERTIQTLKDMLRCTVRGTLWPEVSITGVLGRGWRGQLTSPEMIQETTKKIIIIKQRIQAAQDRQKSYADRKRKPMEFEVGDRVMLKVSPWKEVVRFIKRGKLNPRYIGPFKVLAKVGNVTYRLELPRELSRVHHTFHVSNLKKCYANEPLAMSLEGVDIVDTLQFVEEPVKIMK</sequence>
<dbReference type="GO" id="GO:0003677">
    <property type="term" value="F:DNA binding"/>
    <property type="evidence" value="ECO:0007669"/>
    <property type="project" value="UniProtKB-KW"/>
</dbReference>
<dbReference type="PANTHER" id="PTHR37984">
    <property type="entry name" value="PROTEIN CBG26694"/>
    <property type="match status" value="1"/>
</dbReference>
<dbReference type="GO" id="GO:0003887">
    <property type="term" value="F:DNA-directed DNA polymerase activity"/>
    <property type="evidence" value="ECO:0007669"/>
    <property type="project" value="UniProtKB-KW"/>
</dbReference>
<evidence type="ECO:0000256" key="2">
    <source>
        <dbReference type="ARBA" id="ARBA00022723"/>
    </source>
</evidence>
<dbReference type="InterPro" id="IPR012337">
    <property type="entry name" value="RNaseH-like_sf"/>
</dbReference>
<organism evidence="12">
    <name type="scientific">Tanacetum cinerariifolium</name>
    <name type="common">Dalmatian daisy</name>
    <name type="synonym">Chrysanthemum cinerariifolium</name>
    <dbReference type="NCBI Taxonomy" id="118510"/>
    <lineage>
        <taxon>Eukaryota</taxon>
        <taxon>Viridiplantae</taxon>
        <taxon>Streptophyta</taxon>
        <taxon>Embryophyta</taxon>
        <taxon>Tracheophyta</taxon>
        <taxon>Spermatophyta</taxon>
        <taxon>Magnoliopsida</taxon>
        <taxon>eudicotyledons</taxon>
        <taxon>Gunneridae</taxon>
        <taxon>Pentapetalae</taxon>
        <taxon>asterids</taxon>
        <taxon>campanulids</taxon>
        <taxon>Asterales</taxon>
        <taxon>Asteraceae</taxon>
        <taxon>Asteroideae</taxon>
        <taxon>Anthemideae</taxon>
        <taxon>Anthemidinae</taxon>
        <taxon>Tanacetum</taxon>
    </lineage>
</organism>
<dbReference type="AlphaFoldDB" id="A0A6L2LE49"/>
<evidence type="ECO:0000256" key="1">
    <source>
        <dbReference type="ARBA" id="ARBA00022670"/>
    </source>
</evidence>
<keyword evidence="8" id="KW-0808">Transferase</keyword>
<name>A0A6L2LE49_TANCI</name>
<dbReference type="GO" id="GO:0003964">
    <property type="term" value="F:RNA-directed DNA polymerase activity"/>
    <property type="evidence" value="ECO:0007669"/>
    <property type="project" value="UniProtKB-KW"/>
</dbReference>
<keyword evidence="10" id="KW-0233">DNA recombination</keyword>
<dbReference type="InterPro" id="IPR056924">
    <property type="entry name" value="SH3_Tf2-1"/>
</dbReference>
<dbReference type="InterPro" id="IPR001584">
    <property type="entry name" value="Integrase_cat-core"/>
</dbReference>
<feature type="domain" description="Integrase catalytic" evidence="11">
    <location>
        <begin position="384"/>
        <end position="576"/>
    </location>
</feature>
<accession>A0A6L2LE49</accession>
<keyword evidence="8" id="KW-0239">DNA-directed DNA polymerase</keyword>
<dbReference type="Gene3D" id="3.30.420.10">
    <property type="entry name" value="Ribonuclease H-like superfamily/Ribonuclease H"/>
    <property type="match status" value="1"/>
</dbReference>
<dbReference type="GO" id="GO:0015074">
    <property type="term" value="P:DNA integration"/>
    <property type="evidence" value="ECO:0007669"/>
    <property type="project" value="UniProtKB-KW"/>
</dbReference>
<keyword evidence="1" id="KW-0645">Protease</keyword>
<evidence type="ECO:0000256" key="9">
    <source>
        <dbReference type="ARBA" id="ARBA00023125"/>
    </source>
</evidence>
<dbReference type="Pfam" id="PF17921">
    <property type="entry name" value="Integrase_H2C2"/>
    <property type="match status" value="1"/>
</dbReference>
<gene>
    <name evidence="12" type="ORF">Tci_031155</name>
</gene>
<dbReference type="EMBL" id="BKCJ010004125">
    <property type="protein sequence ID" value="GEU59177.1"/>
    <property type="molecule type" value="Genomic_DNA"/>
</dbReference>
<dbReference type="GO" id="GO:0006508">
    <property type="term" value="P:proteolysis"/>
    <property type="evidence" value="ECO:0007669"/>
    <property type="project" value="UniProtKB-KW"/>
</dbReference>
<keyword evidence="9" id="KW-0238">DNA-binding</keyword>
<keyword evidence="2" id="KW-0479">Metal-binding</keyword>
<evidence type="ECO:0000259" key="11">
    <source>
        <dbReference type="PROSITE" id="PS50994"/>
    </source>
</evidence>
<evidence type="ECO:0000256" key="4">
    <source>
        <dbReference type="ARBA" id="ARBA00022801"/>
    </source>
</evidence>
<feature type="non-terminal residue" evidence="12">
    <location>
        <position position="1"/>
    </location>
</feature>
<keyword evidence="8" id="KW-0548">Nucleotidyltransferase</keyword>
<dbReference type="SUPFAM" id="SSF53098">
    <property type="entry name" value="Ribonuclease H-like"/>
    <property type="match status" value="1"/>
</dbReference>
<keyword evidence="4" id="KW-0378">Hydrolase</keyword>
<evidence type="ECO:0000313" key="12">
    <source>
        <dbReference type="EMBL" id="GEU59177.1"/>
    </source>
</evidence>
<proteinExistence type="predicted"/>
<dbReference type="GO" id="GO:0004190">
    <property type="term" value="F:aspartic-type endopeptidase activity"/>
    <property type="evidence" value="ECO:0007669"/>
    <property type="project" value="UniProtKB-KW"/>
</dbReference>
<dbReference type="InterPro" id="IPR041588">
    <property type="entry name" value="Integrase_H2C2"/>
</dbReference>
<dbReference type="InterPro" id="IPR036397">
    <property type="entry name" value="RNaseH_sf"/>
</dbReference>
<comment type="caution">
    <text evidence="12">The sequence shown here is derived from an EMBL/GenBank/DDBJ whole genome shotgun (WGS) entry which is preliminary data.</text>
</comment>
<dbReference type="InterPro" id="IPR043502">
    <property type="entry name" value="DNA/RNA_pol_sf"/>
</dbReference>
<evidence type="ECO:0000256" key="5">
    <source>
        <dbReference type="ARBA" id="ARBA00022842"/>
    </source>
</evidence>
<keyword evidence="6" id="KW-0229">DNA integration</keyword>
<evidence type="ECO:0000256" key="3">
    <source>
        <dbReference type="ARBA" id="ARBA00022750"/>
    </source>
</evidence>
<evidence type="ECO:0000256" key="6">
    <source>
        <dbReference type="ARBA" id="ARBA00022908"/>
    </source>
</evidence>
<evidence type="ECO:0000256" key="10">
    <source>
        <dbReference type="ARBA" id="ARBA00023172"/>
    </source>
</evidence>